<keyword evidence="12 13" id="KW-0464">Manganese</keyword>
<sequence length="211" mass="23463">MDSEEIIIPISALQHYLYCPRQCALIHVERLWAENVHTAEGRLLHDRSDRPRTEARHGVRTATALAIGSDGLGLVGVADVVEFVGDDGLQPFPVEYKRGSPKSHRADEVQLCAQALCLEEMLGTPVPEGALFYGKTRRRVVVRFDAGLRALTLEVINLVRALIQNQTTPTADYMASRCDSCSLLDLCRPRRSPGRESVKEWLRRALGDDSS</sequence>
<evidence type="ECO:0000256" key="13">
    <source>
        <dbReference type="RuleBase" id="RU365022"/>
    </source>
</evidence>
<comment type="similarity">
    <text evidence="2 13">Belongs to the CRISPR-associated exonuclease Cas4 family.</text>
</comment>
<dbReference type="PANTHER" id="PTHR36531:SF6">
    <property type="entry name" value="DNA REPLICATION ATP-DEPENDENT HELICASE_NUCLEASE DNA2"/>
    <property type="match status" value="1"/>
</dbReference>
<keyword evidence="8 13" id="KW-0269">Exonuclease</keyword>
<dbReference type="Proteomes" id="UP001064632">
    <property type="component" value="Chromosome"/>
</dbReference>
<keyword evidence="11 13" id="KW-0051">Antiviral defense</keyword>
<gene>
    <name evidence="15" type="primary">cas4</name>
    <name evidence="15" type="ORF">N4264_21575</name>
</gene>
<evidence type="ECO:0000256" key="5">
    <source>
        <dbReference type="ARBA" id="ARBA00022722"/>
    </source>
</evidence>
<dbReference type="NCBIfam" id="TIGR00372">
    <property type="entry name" value="cas4"/>
    <property type="match status" value="1"/>
</dbReference>
<dbReference type="PANTHER" id="PTHR36531">
    <property type="entry name" value="CRISPR-ASSOCIATED EXONUCLEASE CAS4"/>
    <property type="match status" value="1"/>
</dbReference>
<dbReference type="EMBL" id="CP104694">
    <property type="protein sequence ID" value="UXI67303.1"/>
    <property type="molecule type" value="Genomic_DNA"/>
</dbReference>
<evidence type="ECO:0000256" key="6">
    <source>
        <dbReference type="ARBA" id="ARBA00022723"/>
    </source>
</evidence>
<evidence type="ECO:0000256" key="3">
    <source>
        <dbReference type="ARBA" id="ARBA00012768"/>
    </source>
</evidence>
<comment type="cofactor">
    <cofactor evidence="13">
        <name>iron-sulfur cluster</name>
        <dbReference type="ChEBI" id="CHEBI:30408"/>
    </cofactor>
</comment>
<evidence type="ECO:0000256" key="9">
    <source>
        <dbReference type="ARBA" id="ARBA00023004"/>
    </source>
</evidence>
<dbReference type="InterPro" id="IPR051827">
    <property type="entry name" value="Cas4_exonuclease"/>
</dbReference>
<evidence type="ECO:0000259" key="14">
    <source>
        <dbReference type="Pfam" id="PF01930"/>
    </source>
</evidence>
<accession>A0ABY6BDJ4</accession>
<dbReference type="EC" id="3.1.12.1" evidence="3 13"/>
<evidence type="ECO:0000256" key="7">
    <source>
        <dbReference type="ARBA" id="ARBA00022801"/>
    </source>
</evidence>
<evidence type="ECO:0000256" key="2">
    <source>
        <dbReference type="ARBA" id="ARBA00009189"/>
    </source>
</evidence>
<comment type="cofactor">
    <cofactor evidence="13">
        <name>Mg(2+)</name>
        <dbReference type="ChEBI" id="CHEBI:18420"/>
    </cofactor>
    <cofactor evidence="13">
        <name>Mn(2+)</name>
        <dbReference type="ChEBI" id="CHEBI:29035"/>
    </cofactor>
    <text evidence="13">Mg(2+) or Mn(2+) required for ssDNA cleavage activity.</text>
</comment>
<dbReference type="Pfam" id="PF01930">
    <property type="entry name" value="Cas_Cas4"/>
    <property type="match status" value="1"/>
</dbReference>
<dbReference type="RefSeq" id="WP_261694278.1">
    <property type="nucleotide sequence ID" value="NZ_CP104694.1"/>
</dbReference>
<keyword evidence="10 13" id="KW-0411">Iron-sulfur</keyword>
<keyword evidence="6 13" id="KW-0479">Metal-binding</keyword>
<dbReference type="InterPro" id="IPR011604">
    <property type="entry name" value="PDDEXK-like_dom_sf"/>
</dbReference>
<dbReference type="CDD" id="cd09637">
    <property type="entry name" value="Cas4_I-A_I-B_I-C_I-D_II-B"/>
    <property type="match status" value="1"/>
</dbReference>
<comment type="cofactor">
    <cofactor evidence="1">
        <name>[4Fe-4S] cluster</name>
        <dbReference type="ChEBI" id="CHEBI:49883"/>
    </cofactor>
</comment>
<evidence type="ECO:0000256" key="1">
    <source>
        <dbReference type="ARBA" id="ARBA00001966"/>
    </source>
</evidence>
<name>A0ABY6BDJ4_9GAMM</name>
<reference evidence="15" key="1">
    <citation type="submission" date="2022-09" db="EMBL/GenBank/DDBJ databases">
        <title>Tahibacter sp. nov., isolated from a fresh water.</title>
        <authorList>
            <person name="Baek J.H."/>
            <person name="Lee J.K."/>
            <person name="Kim J.M."/>
            <person name="Jeon C.O."/>
        </authorList>
    </citation>
    <scope>NUCLEOTIDE SEQUENCE</scope>
    <source>
        <strain evidence="15">W38</strain>
    </source>
</reference>
<keyword evidence="5 13" id="KW-0540">Nuclease</keyword>
<dbReference type="Gene3D" id="3.90.320.10">
    <property type="match status" value="1"/>
</dbReference>
<organism evidence="15 16">
    <name type="scientific">Tahibacter amnicola</name>
    <dbReference type="NCBI Taxonomy" id="2976241"/>
    <lineage>
        <taxon>Bacteria</taxon>
        <taxon>Pseudomonadati</taxon>
        <taxon>Pseudomonadota</taxon>
        <taxon>Gammaproteobacteria</taxon>
        <taxon>Lysobacterales</taxon>
        <taxon>Rhodanobacteraceae</taxon>
        <taxon>Tahibacter</taxon>
    </lineage>
</organism>
<evidence type="ECO:0000256" key="11">
    <source>
        <dbReference type="ARBA" id="ARBA00023118"/>
    </source>
</evidence>
<dbReference type="InterPro" id="IPR022765">
    <property type="entry name" value="Dna2/Cas4_DUF83"/>
</dbReference>
<evidence type="ECO:0000313" key="16">
    <source>
        <dbReference type="Proteomes" id="UP001064632"/>
    </source>
</evidence>
<keyword evidence="16" id="KW-1185">Reference proteome</keyword>
<evidence type="ECO:0000256" key="12">
    <source>
        <dbReference type="ARBA" id="ARBA00023211"/>
    </source>
</evidence>
<proteinExistence type="inferred from homology"/>
<comment type="function">
    <text evidence="13">CRISPR (clustered regularly interspaced short palindromic repeat) is an adaptive immune system that provides protection against mobile genetic elements (viruses, transposable elements and conjugative plasmids). CRISPR clusters contain sequences complementary to antecedent mobile elements and target invading nucleic acids. CRISPR clusters are transcribed and processed into CRISPR RNA (crRNA).</text>
</comment>
<feature type="domain" description="DUF83" evidence="14">
    <location>
        <begin position="11"/>
        <end position="188"/>
    </location>
</feature>
<evidence type="ECO:0000256" key="10">
    <source>
        <dbReference type="ARBA" id="ARBA00023014"/>
    </source>
</evidence>
<keyword evidence="7 13" id="KW-0378">Hydrolase</keyword>
<evidence type="ECO:0000256" key="8">
    <source>
        <dbReference type="ARBA" id="ARBA00022839"/>
    </source>
</evidence>
<keyword evidence="9 13" id="KW-0408">Iron</keyword>
<dbReference type="InterPro" id="IPR013343">
    <property type="entry name" value="CRISPR-assoc_prot_Cas4"/>
</dbReference>
<evidence type="ECO:0000313" key="15">
    <source>
        <dbReference type="EMBL" id="UXI67303.1"/>
    </source>
</evidence>
<protein>
    <recommendedName>
        <fullName evidence="4 13">CRISPR-associated exonuclease Cas4</fullName>
        <ecNumber evidence="3 13">3.1.12.1</ecNumber>
    </recommendedName>
</protein>
<evidence type="ECO:0000256" key="4">
    <source>
        <dbReference type="ARBA" id="ARBA00020049"/>
    </source>
</evidence>